<dbReference type="Gene3D" id="3.40.980.10">
    <property type="entry name" value="MoaB/Mog-like domain"/>
    <property type="match status" value="1"/>
</dbReference>
<gene>
    <name evidence="1" type="primary">cinA</name>
    <name evidence="3" type="ORF">CIB95_03465</name>
</gene>
<proteinExistence type="inferred from homology"/>
<dbReference type="InterPro" id="IPR036425">
    <property type="entry name" value="MoaB/Mog-like_dom_sf"/>
</dbReference>
<evidence type="ECO:0000256" key="1">
    <source>
        <dbReference type="HAMAP-Rule" id="MF_00226"/>
    </source>
</evidence>
<dbReference type="InterPro" id="IPR008135">
    <property type="entry name" value="Competence-induced_CinA"/>
</dbReference>
<dbReference type="Pfam" id="PF00994">
    <property type="entry name" value="MoCF_biosynth"/>
    <property type="match status" value="1"/>
</dbReference>
<dbReference type="SMART" id="SM00852">
    <property type="entry name" value="MoCF_biosynth"/>
    <property type="match status" value="1"/>
</dbReference>
<organism evidence="3 4">
    <name type="scientific">Lottiidibacillus patelloidae</name>
    <dbReference type="NCBI Taxonomy" id="2670334"/>
    <lineage>
        <taxon>Bacteria</taxon>
        <taxon>Bacillati</taxon>
        <taxon>Bacillota</taxon>
        <taxon>Bacilli</taxon>
        <taxon>Bacillales</taxon>
        <taxon>Bacillaceae</taxon>
        <taxon>Lottiidibacillus</taxon>
    </lineage>
</organism>
<dbReference type="HAMAP" id="MF_00226_B">
    <property type="entry name" value="CinA_B"/>
    <property type="match status" value="1"/>
</dbReference>
<evidence type="ECO:0000259" key="2">
    <source>
        <dbReference type="SMART" id="SM00852"/>
    </source>
</evidence>
<dbReference type="PANTHER" id="PTHR13939">
    <property type="entry name" value="NICOTINAMIDE-NUCLEOTIDE AMIDOHYDROLASE PNCC"/>
    <property type="match status" value="1"/>
</dbReference>
<dbReference type="NCBIfam" id="TIGR00200">
    <property type="entry name" value="cinA_nterm"/>
    <property type="match status" value="1"/>
</dbReference>
<sequence>MNAEIIAIGSELLLGQIANTNAQYISKKLAELGVNVYYHQVVGDNKDRLKNLVESAKNRSDLIIFTGGLGPTKDDLTKETIASCLNKKLVLDHRALELIKDYFVKVNRDMTENNKKQALVIEGSHVLANDFGMAPGMAIKVDKKTFMLFPGPPKELYPMFDNYAVPYIKQHIGESNVIHSKVLRFFGIGEAQLETELEDLLEEQTNPTIAPLAGEGEVTLRLTAKHDTIHGAAELIDRLEQKVRKKVGQYIYGIDDTSLPQEVIKKLTATQYTLAAAESLTGGLFSKEMTEFPGASSFYSGGIVSYTNEMKTNVLNISQDLLQKYGAVSEQCAIKMAEEVRLLCNADIGISFTGVAGPEPLESKAVGTVFIAIAMKNKKTEVFSINLAGSREAIRVRTIKYGYYYLLKQLQL</sequence>
<accession>A0A263BY41</accession>
<evidence type="ECO:0000313" key="3">
    <source>
        <dbReference type="EMBL" id="OZM58639.1"/>
    </source>
</evidence>
<dbReference type="NCBIfam" id="TIGR00199">
    <property type="entry name" value="PncC_domain"/>
    <property type="match status" value="1"/>
</dbReference>
<dbReference type="SUPFAM" id="SSF142433">
    <property type="entry name" value="CinA-like"/>
    <property type="match status" value="1"/>
</dbReference>
<comment type="similarity">
    <text evidence="1">Belongs to the CinA family.</text>
</comment>
<reference evidence="4" key="1">
    <citation type="submission" date="2017-08" db="EMBL/GenBank/DDBJ databases">
        <authorList>
            <person name="Huang Z."/>
        </authorList>
    </citation>
    <scope>NUCLEOTIDE SEQUENCE [LARGE SCALE GENOMIC DNA]</scope>
    <source>
        <strain evidence="4">SA5d-4</strain>
    </source>
</reference>
<dbReference type="NCBIfam" id="TIGR00177">
    <property type="entry name" value="molyb_syn"/>
    <property type="match status" value="1"/>
</dbReference>
<dbReference type="Gene3D" id="3.90.950.20">
    <property type="entry name" value="CinA-like"/>
    <property type="match status" value="1"/>
</dbReference>
<dbReference type="RefSeq" id="WP_094921854.1">
    <property type="nucleotide sequence ID" value="NZ_NPIA01000001.1"/>
</dbReference>
<dbReference type="InterPro" id="IPR001453">
    <property type="entry name" value="MoaB/Mog_dom"/>
</dbReference>
<dbReference type="InterPro" id="IPR041424">
    <property type="entry name" value="CinA_KH"/>
</dbReference>
<dbReference type="SUPFAM" id="SSF53218">
    <property type="entry name" value="Molybdenum cofactor biosynthesis proteins"/>
    <property type="match status" value="1"/>
</dbReference>
<dbReference type="CDD" id="cd00885">
    <property type="entry name" value="cinA"/>
    <property type="match status" value="1"/>
</dbReference>
<dbReference type="Pfam" id="PF18146">
    <property type="entry name" value="CinA_KH"/>
    <property type="match status" value="1"/>
</dbReference>
<comment type="caution">
    <text evidence="3">The sequence shown here is derived from an EMBL/GenBank/DDBJ whole genome shotgun (WGS) entry which is preliminary data.</text>
</comment>
<dbReference type="Proteomes" id="UP000217083">
    <property type="component" value="Unassembled WGS sequence"/>
</dbReference>
<dbReference type="InterPro" id="IPR036653">
    <property type="entry name" value="CinA-like_C"/>
</dbReference>
<reference evidence="3 4" key="2">
    <citation type="submission" date="2017-09" db="EMBL/GenBank/DDBJ databases">
        <title>Bacillus patelloidae sp. nov., isolated from the intestinal tract of a marine limpet.</title>
        <authorList>
            <person name="Liu R."/>
            <person name="Dong C."/>
            <person name="Shao Z."/>
        </authorList>
    </citation>
    <scope>NUCLEOTIDE SEQUENCE [LARGE SCALE GENOMIC DNA]</scope>
    <source>
        <strain evidence="3 4">SA5d-4</strain>
    </source>
</reference>
<protein>
    <recommendedName>
        <fullName evidence="1">Putative competence-damage inducible protein</fullName>
    </recommendedName>
</protein>
<dbReference type="Pfam" id="PF02464">
    <property type="entry name" value="CinA"/>
    <property type="match status" value="1"/>
</dbReference>
<feature type="domain" description="MoaB/Mog" evidence="2">
    <location>
        <begin position="4"/>
        <end position="171"/>
    </location>
</feature>
<dbReference type="AlphaFoldDB" id="A0A263BY41"/>
<evidence type="ECO:0000313" key="4">
    <source>
        <dbReference type="Proteomes" id="UP000217083"/>
    </source>
</evidence>
<name>A0A263BY41_9BACI</name>
<dbReference type="InterPro" id="IPR050101">
    <property type="entry name" value="CinA"/>
</dbReference>
<dbReference type="PIRSF" id="PIRSF006728">
    <property type="entry name" value="CinA"/>
    <property type="match status" value="1"/>
</dbReference>
<dbReference type="InterPro" id="IPR008136">
    <property type="entry name" value="CinA_C"/>
</dbReference>
<dbReference type="Gene3D" id="3.30.70.2860">
    <property type="match status" value="1"/>
</dbReference>
<dbReference type="EMBL" id="NPIA01000001">
    <property type="protein sequence ID" value="OZM58639.1"/>
    <property type="molecule type" value="Genomic_DNA"/>
</dbReference>
<keyword evidence="4" id="KW-1185">Reference proteome</keyword>
<dbReference type="PANTHER" id="PTHR13939:SF0">
    <property type="entry name" value="NMN AMIDOHYDROLASE-LIKE PROTEIN YFAY"/>
    <property type="match status" value="1"/>
</dbReference>
<dbReference type="NCBIfam" id="NF001813">
    <property type="entry name" value="PRK00549.1"/>
    <property type="match status" value="1"/>
</dbReference>